<protein>
    <submittedName>
        <fullName evidence="2">Uncharacterized protein</fullName>
    </submittedName>
</protein>
<keyword evidence="1" id="KW-1133">Transmembrane helix</keyword>
<accession>A0A0F9U4M5</accession>
<sequence length="111" mass="12557">MITVDDTLSYLPWIIAILAILALILVYLRGAKRRHLMPVLTKNGFDLATSVREMADGSTPEELLMLSDTLYKLFYTISNVFGVSVENLPHIQTLYELEKKQKTGGRKDVTK</sequence>
<organism evidence="2">
    <name type="scientific">marine sediment metagenome</name>
    <dbReference type="NCBI Taxonomy" id="412755"/>
    <lineage>
        <taxon>unclassified sequences</taxon>
        <taxon>metagenomes</taxon>
        <taxon>ecological metagenomes</taxon>
    </lineage>
</organism>
<evidence type="ECO:0000256" key="1">
    <source>
        <dbReference type="SAM" id="Phobius"/>
    </source>
</evidence>
<comment type="caution">
    <text evidence="2">The sequence shown here is derived from an EMBL/GenBank/DDBJ whole genome shotgun (WGS) entry which is preliminary data.</text>
</comment>
<proteinExistence type="predicted"/>
<dbReference type="EMBL" id="LAZR01000146">
    <property type="protein sequence ID" value="KKN86554.1"/>
    <property type="molecule type" value="Genomic_DNA"/>
</dbReference>
<feature type="transmembrane region" description="Helical" evidence="1">
    <location>
        <begin position="12"/>
        <end position="28"/>
    </location>
</feature>
<gene>
    <name evidence="2" type="ORF">LCGC14_0267300</name>
</gene>
<reference evidence="2" key="1">
    <citation type="journal article" date="2015" name="Nature">
        <title>Complex archaea that bridge the gap between prokaryotes and eukaryotes.</title>
        <authorList>
            <person name="Spang A."/>
            <person name="Saw J.H."/>
            <person name="Jorgensen S.L."/>
            <person name="Zaremba-Niedzwiedzka K."/>
            <person name="Martijn J."/>
            <person name="Lind A.E."/>
            <person name="van Eijk R."/>
            <person name="Schleper C."/>
            <person name="Guy L."/>
            <person name="Ettema T.J."/>
        </authorList>
    </citation>
    <scope>NUCLEOTIDE SEQUENCE</scope>
</reference>
<name>A0A0F9U4M5_9ZZZZ</name>
<keyword evidence="1" id="KW-0472">Membrane</keyword>
<evidence type="ECO:0000313" key="2">
    <source>
        <dbReference type="EMBL" id="KKN86554.1"/>
    </source>
</evidence>
<keyword evidence="1" id="KW-0812">Transmembrane</keyword>
<dbReference type="AlphaFoldDB" id="A0A0F9U4M5"/>